<dbReference type="Proteomes" id="UP001153737">
    <property type="component" value="Chromosome 4"/>
</dbReference>
<dbReference type="PANTHER" id="PTHR31159">
    <property type="entry name" value="COMM DOMAIN-CONTAINING PROTEIN 3"/>
    <property type="match status" value="1"/>
</dbReference>
<dbReference type="InterPro" id="IPR037355">
    <property type="entry name" value="COMMD3"/>
</dbReference>
<dbReference type="Pfam" id="PF07258">
    <property type="entry name" value="COMM_domain"/>
    <property type="match status" value="1"/>
</dbReference>
<evidence type="ECO:0000259" key="3">
    <source>
        <dbReference type="PROSITE" id="PS51269"/>
    </source>
</evidence>
<organism evidence="4 5">
    <name type="scientific">Phaedon cochleariae</name>
    <name type="common">Mustard beetle</name>
    <dbReference type="NCBI Taxonomy" id="80249"/>
    <lineage>
        <taxon>Eukaryota</taxon>
        <taxon>Metazoa</taxon>
        <taxon>Ecdysozoa</taxon>
        <taxon>Arthropoda</taxon>
        <taxon>Hexapoda</taxon>
        <taxon>Insecta</taxon>
        <taxon>Pterygota</taxon>
        <taxon>Neoptera</taxon>
        <taxon>Endopterygota</taxon>
        <taxon>Coleoptera</taxon>
        <taxon>Polyphaga</taxon>
        <taxon>Cucujiformia</taxon>
        <taxon>Chrysomeloidea</taxon>
        <taxon>Chrysomelidae</taxon>
        <taxon>Chrysomelinae</taxon>
        <taxon>Chrysomelini</taxon>
        <taxon>Phaedon</taxon>
    </lineage>
</organism>
<name>A0A9P0GSY4_PHACE</name>
<dbReference type="AlphaFoldDB" id="A0A9P0GSY4"/>
<feature type="domain" description="COMM" evidence="3">
    <location>
        <begin position="121"/>
        <end position="194"/>
    </location>
</feature>
<proteinExistence type="inferred from homology"/>
<keyword evidence="5" id="KW-1185">Reference proteome</keyword>
<dbReference type="InterPro" id="IPR017920">
    <property type="entry name" value="COMM"/>
</dbReference>
<dbReference type="EMBL" id="OU896710">
    <property type="protein sequence ID" value="CAH1163105.1"/>
    <property type="molecule type" value="Genomic_DNA"/>
</dbReference>
<gene>
    <name evidence="4" type="ORF">PHAECO_LOCUS8515</name>
</gene>
<reference evidence="4" key="1">
    <citation type="submission" date="2022-01" db="EMBL/GenBank/DDBJ databases">
        <authorList>
            <person name="King R."/>
        </authorList>
    </citation>
    <scope>NUCLEOTIDE SEQUENCE</scope>
</reference>
<sequence length="198" mass="22788">MKLLEQYKDSIALAKNQNIITDTSFKKALDNCFSVLAEKDKIHGIHTFDSKPDITKEFYAALLSVTTEFVRRAYCKEDIQQYLSDDCGLSSSRVEIFLHDFYKHRLGIEMSLLNIGDSLPHITDVKWKIDYIMKSSTMDSSEGPLFRICLVTDKYDPETETKKMSTINFTCTSQELQDLVYKLKDSVRHCSTVTSRIL</sequence>
<evidence type="ECO:0000256" key="2">
    <source>
        <dbReference type="ARBA" id="ARBA00093469"/>
    </source>
</evidence>
<dbReference type="GO" id="GO:0006814">
    <property type="term" value="P:sodium ion transport"/>
    <property type="evidence" value="ECO:0007669"/>
    <property type="project" value="InterPro"/>
</dbReference>
<reference evidence="4" key="2">
    <citation type="submission" date="2022-10" db="EMBL/GenBank/DDBJ databases">
        <authorList>
            <consortium name="ENA_rothamsted_submissions"/>
            <consortium name="culmorum"/>
            <person name="King R."/>
        </authorList>
    </citation>
    <scope>NUCLEOTIDE SEQUENCE</scope>
</reference>
<dbReference type="OrthoDB" id="1917519at2759"/>
<evidence type="ECO:0000256" key="1">
    <source>
        <dbReference type="ARBA" id="ARBA00016548"/>
    </source>
</evidence>
<dbReference type="PROSITE" id="PS51269">
    <property type="entry name" value="COMM"/>
    <property type="match status" value="1"/>
</dbReference>
<evidence type="ECO:0000313" key="4">
    <source>
        <dbReference type="EMBL" id="CAH1163105.1"/>
    </source>
</evidence>
<protein>
    <recommendedName>
        <fullName evidence="1">COMM domain-containing protein 3</fullName>
    </recommendedName>
</protein>
<comment type="similarity">
    <text evidence="2">Belongs to the COMM domain-containing protein 3 family.</text>
</comment>
<accession>A0A9P0GSY4</accession>
<dbReference type="PANTHER" id="PTHR31159:SF1">
    <property type="entry name" value="COMM DOMAIN-CONTAINING PROTEIN 3"/>
    <property type="match status" value="1"/>
</dbReference>
<evidence type="ECO:0000313" key="5">
    <source>
        <dbReference type="Proteomes" id="UP001153737"/>
    </source>
</evidence>